<reference evidence="2 3" key="1">
    <citation type="submission" date="2016-10" db="EMBL/GenBank/DDBJ databases">
        <authorList>
            <person name="de Groot N.N."/>
        </authorList>
    </citation>
    <scope>NUCLEOTIDE SEQUENCE [LARGE SCALE GENOMIC DNA]</scope>
    <source>
        <strain evidence="2 3">A-4</strain>
    </source>
</reference>
<dbReference type="Proteomes" id="UP000182508">
    <property type="component" value="Unassembled WGS sequence"/>
</dbReference>
<keyword evidence="3" id="KW-1185">Reference proteome</keyword>
<name>A0A1G6AG75_9STRE</name>
<sequence>MDKKVLFEALNTELSKENIDLEIICVGGFVLEYYNLRGTQDVDAFYQEDAKIRSIIAKVGDDFGVNEPDELWLNNNVANLNKIPPRSICEKAFNYSNLTILVPPLSYILGMKLESGRDRDRQDAGEIIKLVKIRSIKDVINKLKEYGFQPDISMVLEVFEIAYGMEWLAEYMTEHPEEFRHY</sequence>
<dbReference type="AlphaFoldDB" id="A0A1G6AG75"/>
<dbReference type="InterPro" id="IPR045792">
    <property type="entry name" value="DUF6036"/>
</dbReference>
<evidence type="ECO:0000313" key="3">
    <source>
        <dbReference type="Proteomes" id="UP000182508"/>
    </source>
</evidence>
<organism evidence="2 3">
    <name type="scientific">Streptococcus henryi</name>
    <dbReference type="NCBI Taxonomy" id="439219"/>
    <lineage>
        <taxon>Bacteria</taxon>
        <taxon>Bacillati</taxon>
        <taxon>Bacillota</taxon>
        <taxon>Bacilli</taxon>
        <taxon>Lactobacillales</taxon>
        <taxon>Streptococcaceae</taxon>
        <taxon>Streptococcus</taxon>
    </lineage>
</organism>
<dbReference type="EMBL" id="FMXP01000004">
    <property type="protein sequence ID" value="SDB07405.1"/>
    <property type="molecule type" value="Genomic_DNA"/>
</dbReference>
<proteinExistence type="predicted"/>
<dbReference type="STRING" id="439219.SAMN02910293_00370"/>
<gene>
    <name evidence="2" type="ORF">SAMN02910293_00370</name>
</gene>
<dbReference type="RefSeq" id="WP_074485103.1">
    <property type="nucleotide sequence ID" value="NZ_FMXP01000004.1"/>
</dbReference>
<evidence type="ECO:0000313" key="2">
    <source>
        <dbReference type="EMBL" id="SDB07405.1"/>
    </source>
</evidence>
<dbReference type="Pfam" id="PF19502">
    <property type="entry name" value="DUF6036"/>
    <property type="match status" value="1"/>
</dbReference>
<evidence type="ECO:0000259" key="1">
    <source>
        <dbReference type="Pfam" id="PF19502"/>
    </source>
</evidence>
<protein>
    <recommendedName>
        <fullName evidence="1">DUF6036 domain-containing protein</fullName>
    </recommendedName>
</protein>
<feature type="domain" description="DUF6036" evidence="1">
    <location>
        <begin position="7"/>
        <end position="151"/>
    </location>
</feature>
<accession>A0A1G6AG75</accession>